<evidence type="ECO:0000313" key="3">
    <source>
        <dbReference type="EMBL" id="SDJ77319.1"/>
    </source>
</evidence>
<protein>
    <submittedName>
        <fullName evidence="3">Acetyltransferase (GNAT) family protein</fullName>
    </submittedName>
</protein>
<dbReference type="PANTHER" id="PTHR43420">
    <property type="entry name" value="ACETYLTRANSFERASE"/>
    <property type="match status" value="1"/>
</dbReference>
<evidence type="ECO:0000256" key="2">
    <source>
        <dbReference type="ARBA" id="ARBA00023315"/>
    </source>
</evidence>
<dbReference type="PROSITE" id="PS51186">
    <property type="entry name" value="GNAT"/>
    <property type="match status" value="1"/>
</dbReference>
<dbReference type="InterPro" id="IPR016181">
    <property type="entry name" value="Acyl_CoA_acyltransferase"/>
</dbReference>
<gene>
    <name evidence="3" type="ORF">SAMN05216555_11678</name>
</gene>
<dbReference type="InterPro" id="IPR050680">
    <property type="entry name" value="YpeA/RimI_acetyltransf"/>
</dbReference>
<organism evidence="3 4">
    <name type="scientific">Arthrobacter cupressi</name>
    <dbReference type="NCBI Taxonomy" id="1045773"/>
    <lineage>
        <taxon>Bacteria</taxon>
        <taxon>Bacillati</taxon>
        <taxon>Actinomycetota</taxon>
        <taxon>Actinomycetes</taxon>
        <taxon>Micrococcales</taxon>
        <taxon>Micrococcaceae</taxon>
        <taxon>Arthrobacter</taxon>
    </lineage>
</organism>
<dbReference type="CDD" id="cd04301">
    <property type="entry name" value="NAT_SF"/>
    <property type="match status" value="1"/>
</dbReference>
<dbReference type="InterPro" id="IPR056935">
    <property type="entry name" value="Rv0428c-like_C"/>
</dbReference>
<keyword evidence="4" id="KW-1185">Reference proteome</keyword>
<dbReference type="InterPro" id="IPR000182">
    <property type="entry name" value="GNAT_dom"/>
</dbReference>
<sequence>MTAEMRAVEAGLLEELMDRAWPSPVREELDGWVMRAAGGVTQRANSVWPRAGAAGTAALSAATLWYRHRRLPLIFQVFDGPRSAELNALLDAGRFTRQSETLIMTRTAAGAPDAPGGVEISAVASAEWLSLWWSVDGRGGAAELEIARDILAGCPSLYALVRDDDGEPAAVGRLALPPGPAAWGGLYCMATGTDHRRKGYARKILDALLAAGAAGGAGSFWLMVTAGNAPAQALYTGAGFSEQGRYLYRQAPLQRALSGC</sequence>
<dbReference type="OrthoDB" id="9775595at2"/>
<evidence type="ECO:0000256" key="1">
    <source>
        <dbReference type="ARBA" id="ARBA00022679"/>
    </source>
</evidence>
<evidence type="ECO:0000313" key="4">
    <source>
        <dbReference type="Proteomes" id="UP000182130"/>
    </source>
</evidence>
<dbReference type="RefSeq" id="WP_139163428.1">
    <property type="nucleotide sequence ID" value="NZ_FNEI01000016.1"/>
</dbReference>
<dbReference type="Pfam" id="PF24553">
    <property type="entry name" value="Rv0428c_C"/>
    <property type="match status" value="1"/>
</dbReference>
<keyword evidence="1 3" id="KW-0808">Transferase</keyword>
<keyword evidence="2" id="KW-0012">Acyltransferase</keyword>
<dbReference type="PANTHER" id="PTHR43420:SF12">
    <property type="entry name" value="N-ACETYLTRANSFERASE DOMAIN-CONTAINING PROTEIN"/>
    <property type="match status" value="1"/>
</dbReference>
<reference evidence="4" key="1">
    <citation type="submission" date="2016-10" db="EMBL/GenBank/DDBJ databases">
        <authorList>
            <person name="Varghese N."/>
            <person name="Submissions S."/>
        </authorList>
    </citation>
    <scope>NUCLEOTIDE SEQUENCE [LARGE SCALE GENOMIC DNA]</scope>
    <source>
        <strain evidence="4">CGMCC 1.10783</strain>
    </source>
</reference>
<accession>A0A1G8WG48</accession>
<dbReference type="AlphaFoldDB" id="A0A1G8WG48"/>
<dbReference type="EMBL" id="FNEI01000016">
    <property type="protein sequence ID" value="SDJ77319.1"/>
    <property type="molecule type" value="Genomic_DNA"/>
</dbReference>
<name>A0A1G8WG48_9MICC</name>
<dbReference type="SUPFAM" id="SSF55729">
    <property type="entry name" value="Acyl-CoA N-acyltransferases (Nat)"/>
    <property type="match status" value="1"/>
</dbReference>
<dbReference type="Proteomes" id="UP000182130">
    <property type="component" value="Unassembled WGS sequence"/>
</dbReference>
<proteinExistence type="predicted"/>
<dbReference type="STRING" id="1045773.SAMN05216555_11678"/>
<dbReference type="GO" id="GO:0016747">
    <property type="term" value="F:acyltransferase activity, transferring groups other than amino-acyl groups"/>
    <property type="evidence" value="ECO:0007669"/>
    <property type="project" value="InterPro"/>
</dbReference>
<dbReference type="Gene3D" id="3.40.630.30">
    <property type="match status" value="1"/>
</dbReference>